<sequence>MLEALVRPGNIGAALFLVACVAINLGMILQKLATVKSGIIGKGFWAACGFSMDYLTSGYLWLGLALYTLGQYGCLHALALAPHFTSASLNAIIILSNSLLAPLVLGEKHRGWSMQCTWLMAAGSTAVLMADGSTLIMLLVDDGSTPYAVKEHVWQKESQLESHFAQRPFLALIAVIFIVVLAAAFLKILSITSSRVDWARHRIVDLLVHAIPAAMLASLALLFVRSVVHLALTSIAHPESIWLLTRPQWGILATLWFLPVYYSMAAVLQTVVAGVYFEEFHHLGMWSMVSIGIGVVLNIIAVWILLRSVDQDDVVSSQTHHRLERSRICPRERLPQLYTEDDDAQWLPSKDPSSLTGSYQCTSGRSVTAAASLFKLAGLRLSELSPDSSLRLARNRDLSAPYMVGNEEVDSSIWSWSGAPSEAASIHGEQSDNTSDVSTKRWKKQGKDETVIHTSTGSVVTPAVSECLGGSPRATAVPAAAGAAKASRWGIPFRFLRMREINRTATNGEVVGSSSEKSPCRAA</sequence>
<keyword evidence="3 5" id="KW-1133">Transmembrane helix</keyword>
<evidence type="ECO:0000256" key="3">
    <source>
        <dbReference type="ARBA" id="ARBA00022989"/>
    </source>
</evidence>
<dbReference type="PANTHER" id="PTHR12570">
    <property type="match status" value="1"/>
</dbReference>
<dbReference type="GO" id="GO:0016020">
    <property type="term" value="C:membrane"/>
    <property type="evidence" value="ECO:0007669"/>
    <property type="project" value="UniProtKB-SubCell"/>
</dbReference>
<feature type="transmembrane region" description="Helical" evidence="5">
    <location>
        <begin position="87"/>
        <end position="106"/>
    </location>
</feature>
<feature type="transmembrane region" description="Helical" evidence="5">
    <location>
        <begin position="169"/>
        <end position="191"/>
    </location>
</feature>
<evidence type="ECO:0000313" key="7">
    <source>
        <dbReference type="Proteomes" id="UP000591131"/>
    </source>
</evidence>
<evidence type="ECO:0000256" key="4">
    <source>
        <dbReference type="ARBA" id="ARBA00023136"/>
    </source>
</evidence>
<evidence type="ECO:0000256" key="5">
    <source>
        <dbReference type="SAM" id="Phobius"/>
    </source>
</evidence>
<protein>
    <recommendedName>
        <fullName evidence="8">NIPA-like protein 3</fullName>
    </recommendedName>
</protein>
<gene>
    <name evidence="6" type="ORF">FOL47_003619</name>
</gene>
<comment type="subcellular location">
    <subcellularLocation>
        <location evidence="1">Membrane</location>
        <topology evidence="1">Multi-pass membrane protein</topology>
    </subcellularLocation>
</comment>
<dbReference type="OrthoDB" id="10507954at2759"/>
<feature type="transmembrane region" description="Helical" evidence="5">
    <location>
        <begin position="12"/>
        <end position="32"/>
    </location>
</feature>
<dbReference type="InterPro" id="IPR008521">
    <property type="entry name" value="Mg_trans_NIPA"/>
</dbReference>
<evidence type="ECO:0000313" key="6">
    <source>
        <dbReference type="EMBL" id="KAF4667333.1"/>
    </source>
</evidence>
<name>A0A7J6M6X5_PERCH</name>
<feature type="transmembrane region" description="Helical" evidence="5">
    <location>
        <begin position="283"/>
        <end position="306"/>
    </location>
</feature>
<organism evidence="6 7">
    <name type="scientific">Perkinsus chesapeaki</name>
    <name type="common">Clam parasite</name>
    <name type="synonym">Perkinsus andrewsi</name>
    <dbReference type="NCBI Taxonomy" id="330153"/>
    <lineage>
        <taxon>Eukaryota</taxon>
        <taxon>Sar</taxon>
        <taxon>Alveolata</taxon>
        <taxon>Perkinsozoa</taxon>
        <taxon>Perkinsea</taxon>
        <taxon>Perkinsida</taxon>
        <taxon>Perkinsidae</taxon>
        <taxon>Perkinsus</taxon>
    </lineage>
</organism>
<comment type="caution">
    <text evidence="6">The sequence shown here is derived from an EMBL/GenBank/DDBJ whole genome shotgun (WGS) entry which is preliminary data.</text>
</comment>
<dbReference type="Proteomes" id="UP000591131">
    <property type="component" value="Unassembled WGS sequence"/>
</dbReference>
<feature type="transmembrane region" description="Helical" evidence="5">
    <location>
        <begin position="248"/>
        <end position="276"/>
    </location>
</feature>
<evidence type="ECO:0000256" key="1">
    <source>
        <dbReference type="ARBA" id="ARBA00004141"/>
    </source>
</evidence>
<keyword evidence="4 5" id="KW-0472">Membrane</keyword>
<accession>A0A7J6M6X5</accession>
<dbReference type="AlphaFoldDB" id="A0A7J6M6X5"/>
<evidence type="ECO:0008006" key="8">
    <source>
        <dbReference type="Google" id="ProtNLM"/>
    </source>
</evidence>
<dbReference type="GO" id="GO:0015095">
    <property type="term" value="F:magnesium ion transmembrane transporter activity"/>
    <property type="evidence" value="ECO:0007669"/>
    <property type="project" value="InterPro"/>
</dbReference>
<feature type="transmembrane region" description="Helical" evidence="5">
    <location>
        <begin position="203"/>
        <end position="228"/>
    </location>
</feature>
<proteinExistence type="predicted"/>
<keyword evidence="2 5" id="KW-0812">Transmembrane</keyword>
<feature type="transmembrane region" description="Helical" evidence="5">
    <location>
        <begin position="118"/>
        <end position="140"/>
    </location>
</feature>
<reference evidence="6 7" key="1">
    <citation type="submission" date="2020-04" db="EMBL/GenBank/DDBJ databases">
        <title>Perkinsus chesapeaki whole genome sequence.</title>
        <authorList>
            <person name="Bogema D.R."/>
        </authorList>
    </citation>
    <scope>NUCLEOTIDE SEQUENCE [LARGE SCALE GENOMIC DNA]</scope>
    <source>
        <strain evidence="6">ATCC PRA-425</strain>
    </source>
</reference>
<dbReference type="PANTHER" id="PTHR12570:SF82">
    <property type="entry name" value="NIPA-LIKE PROTEIN 3"/>
    <property type="match status" value="1"/>
</dbReference>
<dbReference type="EMBL" id="JAAPAO010000213">
    <property type="protein sequence ID" value="KAF4667333.1"/>
    <property type="molecule type" value="Genomic_DNA"/>
</dbReference>
<evidence type="ECO:0000256" key="2">
    <source>
        <dbReference type="ARBA" id="ARBA00022692"/>
    </source>
</evidence>
<dbReference type="PROSITE" id="PS51257">
    <property type="entry name" value="PROKAR_LIPOPROTEIN"/>
    <property type="match status" value="1"/>
</dbReference>
<keyword evidence="7" id="KW-1185">Reference proteome</keyword>